<comment type="caution">
    <text evidence="7">Lacks conserved residue(s) required for the propagation of feature annotation.</text>
</comment>
<evidence type="ECO:0000256" key="1">
    <source>
        <dbReference type="ARBA" id="ARBA00004889"/>
    </source>
</evidence>
<dbReference type="Gene3D" id="3.40.50.2020">
    <property type="match status" value="1"/>
</dbReference>
<comment type="similarity">
    <text evidence="7">Belongs to the purine/pyrimidine phosphoribosyltransferase family. PyrE subfamily.</text>
</comment>
<dbReference type="GO" id="GO:0000287">
    <property type="term" value="F:magnesium ion binding"/>
    <property type="evidence" value="ECO:0007669"/>
    <property type="project" value="UniProtKB-UniRule"/>
</dbReference>
<reference evidence="9" key="1">
    <citation type="journal article" date="2020" name="mSystems">
        <title>Genome- and Community-Level Interaction Insights into Carbon Utilization and Element Cycling Functions of Hydrothermarchaeota in Hydrothermal Sediment.</title>
        <authorList>
            <person name="Zhou Z."/>
            <person name="Liu Y."/>
            <person name="Xu W."/>
            <person name="Pan J."/>
            <person name="Luo Z.H."/>
            <person name="Li M."/>
        </authorList>
    </citation>
    <scope>NUCLEOTIDE SEQUENCE [LARGE SCALE GENOMIC DNA]</scope>
    <source>
        <strain evidence="9">SpSt-222</strain>
    </source>
</reference>
<feature type="binding site" evidence="7">
    <location>
        <position position="143"/>
    </location>
    <ligand>
        <name>orotate</name>
        <dbReference type="ChEBI" id="CHEBI:30839"/>
    </ligand>
</feature>
<organism evidence="9">
    <name type="scientific">Thermomicrobium roseum</name>
    <dbReference type="NCBI Taxonomy" id="500"/>
    <lineage>
        <taxon>Bacteria</taxon>
        <taxon>Pseudomonadati</taxon>
        <taxon>Thermomicrobiota</taxon>
        <taxon>Thermomicrobia</taxon>
        <taxon>Thermomicrobiales</taxon>
        <taxon>Thermomicrobiaceae</taxon>
        <taxon>Thermomicrobium</taxon>
    </lineage>
</organism>
<dbReference type="InterPro" id="IPR000836">
    <property type="entry name" value="PRTase_dom"/>
</dbReference>
<sequence>MSLLGEVGALLDGHFLLASGRHSDRYVEKFALLRWPRRVEEVCRELLARLPWSSIEAVVGPTTGGILLAFECARQLGVQAAYAEREAEGSARRVIRRGTRFVPGTRVLVIDDVLTTGGSVRETLRALAEHPVEVVGVAVLVDRSTEPVEVGVPLAALLRLEISSWLPADCPLCKQGIPLVKPGTTAQGAAQG</sequence>
<evidence type="ECO:0000256" key="4">
    <source>
        <dbReference type="ARBA" id="ARBA00022679"/>
    </source>
</evidence>
<comment type="subunit">
    <text evidence="7">Homodimer.</text>
</comment>
<dbReference type="GO" id="GO:0019856">
    <property type="term" value="P:pyrimidine nucleobase biosynthetic process"/>
    <property type="evidence" value="ECO:0007669"/>
    <property type="project" value="InterPro"/>
</dbReference>
<dbReference type="HAMAP" id="MF_01208">
    <property type="entry name" value="PyrE"/>
    <property type="match status" value="1"/>
</dbReference>
<feature type="domain" description="Phosphoribosyltransferase" evidence="8">
    <location>
        <begin position="43"/>
        <end position="148"/>
    </location>
</feature>
<dbReference type="Pfam" id="PF00156">
    <property type="entry name" value="Pribosyltran"/>
    <property type="match status" value="1"/>
</dbReference>
<comment type="pathway">
    <text evidence="1 7">Pyrimidine metabolism; UMP biosynthesis via de novo pathway; UMP from orotate: step 1/2.</text>
</comment>
<keyword evidence="4 7" id="KW-0808">Transferase</keyword>
<evidence type="ECO:0000259" key="8">
    <source>
        <dbReference type="Pfam" id="PF00156"/>
    </source>
</evidence>
<dbReference type="UniPathway" id="UPA00070">
    <property type="reaction ID" value="UER00119"/>
</dbReference>
<comment type="cofactor">
    <cofactor evidence="7">
        <name>Mg(2+)</name>
        <dbReference type="ChEBI" id="CHEBI:18420"/>
    </cofactor>
</comment>
<comment type="function">
    <text evidence="7">Catalyzes the transfer of a ribosyl phosphate group from 5-phosphoribose 1-diphosphate to orotate, leading to the formation of orotidine monophosphate (OMP).</text>
</comment>
<comment type="catalytic activity">
    <reaction evidence="7">
        <text>orotidine 5'-phosphate + diphosphate = orotate + 5-phospho-alpha-D-ribose 1-diphosphate</text>
        <dbReference type="Rhea" id="RHEA:10380"/>
        <dbReference type="ChEBI" id="CHEBI:30839"/>
        <dbReference type="ChEBI" id="CHEBI:33019"/>
        <dbReference type="ChEBI" id="CHEBI:57538"/>
        <dbReference type="ChEBI" id="CHEBI:58017"/>
        <dbReference type="EC" id="2.4.2.10"/>
    </reaction>
</comment>
<feature type="binding site" description="in other chain" evidence="7">
    <location>
        <begin position="111"/>
        <end position="119"/>
    </location>
    <ligand>
        <name>5-phospho-alpha-D-ribose 1-diphosphate</name>
        <dbReference type="ChEBI" id="CHEBI:58017"/>
        <note>ligand shared between dimeric partners</note>
    </ligand>
</feature>
<dbReference type="GO" id="GO:0004588">
    <property type="term" value="F:orotate phosphoribosyltransferase activity"/>
    <property type="evidence" value="ECO:0007669"/>
    <property type="project" value="UniProtKB-UniRule"/>
</dbReference>
<dbReference type="InterPro" id="IPR029057">
    <property type="entry name" value="PRTase-like"/>
</dbReference>
<evidence type="ECO:0000256" key="3">
    <source>
        <dbReference type="ARBA" id="ARBA00022676"/>
    </source>
</evidence>
<name>A0A7C1FSZ6_THERO</name>
<evidence type="ECO:0000256" key="7">
    <source>
        <dbReference type="HAMAP-Rule" id="MF_01208"/>
    </source>
</evidence>
<comment type="caution">
    <text evidence="9">The sequence shown here is derived from an EMBL/GenBank/DDBJ whole genome shotgun (WGS) entry which is preliminary data.</text>
</comment>
<gene>
    <name evidence="7" type="primary">pyrE</name>
    <name evidence="9" type="ORF">ENP47_03470</name>
</gene>
<evidence type="ECO:0000256" key="6">
    <source>
        <dbReference type="ARBA" id="ARBA00022975"/>
    </source>
</evidence>
<keyword evidence="6 7" id="KW-0665">Pyrimidine biosynthesis</keyword>
<proteinExistence type="inferred from homology"/>
<dbReference type="PANTHER" id="PTHR19278:SF9">
    <property type="entry name" value="URIDINE 5'-MONOPHOSPHATE SYNTHASE"/>
    <property type="match status" value="1"/>
</dbReference>
<evidence type="ECO:0000313" key="9">
    <source>
        <dbReference type="EMBL" id="HEF64652.1"/>
    </source>
</evidence>
<dbReference type="InterPro" id="IPR006273">
    <property type="entry name" value="Orotate_PRibTrfase_bac"/>
</dbReference>
<accession>A0A7C1FSZ6</accession>
<dbReference type="SUPFAM" id="SSF53271">
    <property type="entry name" value="PRTase-like"/>
    <property type="match status" value="1"/>
</dbReference>
<keyword evidence="3 7" id="KW-0328">Glycosyltransferase</keyword>
<protein>
    <recommendedName>
        <fullName evidence="2 7">Orotate phosphoribosyltransferase</fullName>
        <shortName evidence="7">OPRT</shortName>
        <shortName evidence="7">OPRTase</shortName>
        <ecNumber evidence="2 7">2.4.2.10</ecNumber>
    </recommendedName>
</protein>
<dbReference type="AlphaFoldDB" id="A0A7C1FSZ6"/>
<dbReference type="NCBIfam" id="TIGR01367">
    <property type="entry name" value="pyrE_Therm"/>
    <property type="match status" value="1"/>
</dbReference>
<dbReference type="InterPro" id="IPR023031">
    <property type="entry name" value="OPRT"/>
</dbReference>
<dbReference type="PANTHER" id="PTHR19278">
    <property type="entry name" value="OROTATE PHOSPHORIBOSYLTRANSFERASE"/>
    <property type="match status" value="1"/>
</dbReference>
<feature type="binding site" evidence="7">
    <location>
        <position position="115"/>
    </location>
    <ligand>
        <name>orotate</name>
        <dbReference type="ChEBI" id="CHEBI:30839"/>
    </ligand>
</feature>
<dbReference type="GO" id="GO:0044205">
    <property type="term" value="P:'de novo' UMP biosynthetic process"/>
    <property type="evidence" value="ECO:0007669"/>
    <property type="project" value="UniProtKB-UniRule"/>
</dbReference>
<keyword evidence="5 7" id="KW-0460">Magnesium</keyword>
<dbReference type="EC" id="2.4.2.10" evidence="2 7"/>
<dbReference type="CDD" id="cd06223">
    <property type="entry name" value="PRTases_typeI"/>
    <property type="match status" value="1"/>
</dbReference>
<evidence type="ECO:0000256" key="5">
    <source>
        <dbReference type="ARBA" id="ARBA00022842"/>
    </source>
</evidence>
<dbReference type="EMBL" id="DSJL01000007">
    <property type="protein sequence ID" value="HEF64652.1"/>
    <property type="molecule type" value="Genomic_DNA"/>
</dbReference>
<evidence type="ECO:0000256" key="2">
    <source>
        <dbReference type="ARBA" id="ARBA00011971"/>
    </source>
</evidence>